<gene>
    <name evidence="1" type="ORF">S03H2_53593</name>
</gene>
<reference evidence="1" key="1">
    <citation type="journal article" date="2014" name="Front. Microbiol.">
        <title>High frequency of phylogenetically diverse reductive dehalogenase-homologous genes in deep subseafloor sedimentary metagenomes.</title>
        <authorList>
            <person name="Kawai M."/>
            <person name="Futagami T."/>
            <person name="Toyoda A."/>
            <person name="Takaki Y."/>
            <person name="Nishi S."/>
            <person name="Hori S."/>
            <person name="Arai W."/>
            <person name="Tsubouchi T."/>
            <person name="Morono Y."/>
            <person name="Uchiyama I."/>
            <person name="Ito T."/>
            <person name="Fujiyama A."/>
            <person name="Inagaki F."/>
            <person name="Takami H."/>
        </authorList>
    </citation>
    <scope>NUCLEOTIDE SEQUENCE</scope>
    <source>
        <strain evidence="1">Expedition CK06-06</strain>
    </source>
</reference>
<protein>
    <submittedName>
        <fullName evidence="1">Uncharacterized protein</fullName>
    </submittedName>
</protein>
<feature type="non-terminal residue" evidence="1">
    <location>
        <position position="1"/>
    </location>
</feature>
<name>X1GXP3_9ZZZZ</name>
<comment type="caution">
    <text evidence="1">The sequence shown here is derived from an EMBL/GenBank/DDBJ whole genome shotgun (WGS) entry which is preliminary data.</text>
</comment>
<accession>X1GXP3</accession>
<sequence length="62" mass="7263">IEETPANPVFLSLSKVQAYSIRSRLLKNTLDMLFRPGRNFADVLVESINFRWIPAWLKEHAY</sequence>
<evidence type="ECO:0000313" key="1">
    <source>
        <dbReference type="EMBL" id="GAH61942.1"/>
    </source>
</evidence>
<dbReference type="AlphaFoldDB" id="X1GXP3"/>
<organism evidence="1">
    <name type="scientific">marine sediment metagenome</name>
    <dbReference type="NCBI Taxonomy" id="412755"/>
    <lineage>
        <taxon>unclassified sequences</taxon>
        <taxon>metagenomes</taxon>
        <taxon>ecological metagenomes</taxon>
    </lineage>
</organism>
<dbReference type="EMBL" id="BARU01034118">
    <property type="protein sequence ID" value="GAH61942.1"/>
    <property type="molecule type" value="Genomic_DNA"/>
</dbReference>
<proteinExistence type="predicted"/>